<protein>
    <submittedName>
        <fullName evidence="1">Uncharacterized protein</fullName>
    </submittedName>
</protein>
<evidence type="ECO:0000313" key="1">
    <source>
        <dbReference type="EMBL" id="BBZ46210.1"/>
    </source>
</evidence>
<evidence type="ECO:0000313" key="2">
    <source>
        <dbReference type="Proteomes" id="UP000467105"/>
    </source>
</evidence>
<name>A0A7I7YWM3_9MYCO</name>
<dbReference type="EMBL" id="AP022614">
    <property type="protein sequence ID" value="BBZ46210.1"/>
    <property type="molecule type" value="Genomic_DNA"/>
</dbReference>
<dbReference type="AlphaFoldDB" id="A0A7I7YWM3"/>
<sequence length="60" mass="6549">MLLMPDGLWRSFSPSTISKESLHDCAGLDGITAGGPFRLIDQRSWGGQLVSRGRGLEFVE</sequence>
<dbReference type="Proteomes" id="UP000467105">
    <property type="component" value="Chromosome"/>
</dbReference>
<accession>A0A7I7YWM3</accession>
<organism evidence="1 2">
    <name type="scientific">Mycobacterium parmense</name>
    <dbReference type="NCBI Taxonomy" id="185642"/>
    <lineage>
        <taxon>Bacteria</taxon>
        <taxon>Bacillati</taxon>
        <taxon>Actinomycetota</taxon>
        <taxon>Actinomycetes</taxon>
        <taxon>Mycobacteriales</taxon>
        <taxon>Mycobacteriaceae</taxon>
        <taxon>Mycobacterium</taxon>
        <taxon>Mycobacterium simiae complex</taxon>
    </lineage>
</organism>
<reference evidence="1 2" key="1">
    <citation type="journal article" date="2019" name="Emerg. Microbes Infect.">
        <title>Comprehensive subspecies identification of 175 nontuberculous mycobacteria species based on 7547 genomic profiles.</title>
        <authorList>
            <person name="Matsumoto Y."/>
            <person name="Kinjo T."/>
            <person name="Motooka D."/>
            <person name="Nabeya D."/>
            <person name="Jung N."/>
            <person name="Uechi K."/>
            <person name="Horii T."/>
            <person name="Iida T."/>
            <person name="Fujita J."/>
            <person name="Nakamura S."/>
        </authorList>
    </citation>
    <scope>NUCLEOTIDE SEQUENCE [LARGE SCALE GENOMIC DNA]</scope>
    <source>
        <strain evidence="1 2">JCM 14742</strain>
    </source>
</reference>
<keyword evidence="2" id="KW-1185">Reference proteome</keyword>
<proteinExistence type="predicted"/>
<gene>
    <name evidence="1" type="ORF">MPRM_34910</name>
</gene>